<keyword evidence="6" id="KW-0342">GTP-binding</keyword>
<dbReference type="InterPro" id="IPR019987">
    <property type="entry name" value="GTP-bd_ribosome_bio_YsxC"/>
</dbReference>
<sequence length="659" mass="76007">MSTEEILRQKLRRKPKVAVRISRNSLKVSEDGNGFNKGEGFDRENGYKGNSKKRVNFNGMQSGEERSRGKCYERGRIDDRENGYKGKLKKNVNFRGMQSGEERGGAKFYDRGNLRTRKGEGRFNNDESFDRENGYKGRLKKNVNFRGMESGEERRGEKFYERRQLRTRNGEHRFNNDEGFDRENGYKGKLKKSSNFRDMESGEERRGEKFYEKRKLSTLDSFGRKKRVYAKEGMDENGEIWSGVEIPKKKISFKKEEKKVRDETVEEKIDDNRTIWDFTKLKKAKSKDKHSNQSLKDKKEIDGMDDSGSRLKKKNGEKKTEFSYGKIEEPASPSSSDMKEPGLDDDAQKLEDRRYKKKKRVIRIDPYDISNKRLDDAIGVDGNKEEKKKDSEKEREMSQNAQFRAIQPSPSILTFVEKNLLGRRRMIDIKRAGYNIELPSPLDNLPFSKSSERENIEENVFRNRLEFFAAAKVSSSFPPPNLPEIAFAGKSNVGKSSLLNALTRQWGVVRTSDKPGHTQTINFFSLGTKLSLVDLPGYGFAYAKEEVKEAWEDLVKEYVSTRVGLKQVCLLIDTKWGMKPRDHELIELMERSKTKYQIVLTKTDTVFPIDVARRAMQIEESLLPNKSVIQPLMMASSKSGAGIRSLRTVLANVARFVKI</sequence>
<evidence type="ECO:0000256" key="2">
    <source>
        <dbReference type="ARBA" id="ARBA00009638"/>
    </source>
</evidence>
<feature type="region of interest" description="Disordered" evidence="7">
    <location>
        <begin position="23"/>
        <end position="70"/>
    </location>
</feature>
<dbReference type="NCBIfam" id="TIGR03598">
    <property type="entry name" value="GTPase_YsxC"/>
    <property type="match status" value="1"/>
</dbReference>
<dbReference type="InterPro" id="IPR027417">
    <property type="entry name" value="P-loop_NTPase"/>
</dbReference>
<dbReference type="Gramene" id="Psat05G0430500-T1">
    <property type="protein sequence ID" value="KAI5408423.1"/>
    <property type="gene ID" value="KIW84_054305"/>
</dbReference>
<dbReference type="CDD" id="cd01876">
    <property type="entry name" value="YihA_EngB"/>
    <property type="match status" value="1"/>
</dbReference>
<feature type="region of interest" description="Disordered" evidence="7">
    <location>
        <begin position="281"/>
        <end position="354"/>
    </location>
</feature>
<feature type="compositionally biased region" description="Basic and acidic residues" evidence="7">
    <location>
        <begin position="317"/>
        <end position="329"/>
    </location>
</feature>
<evidence type="ECO:0000259" key="8">
    <source>
        <dbReference type="PROSITE" id="PS51706"/>
    </source>
</evidence>
<dbReference type="InterPro" id="IPR005225">
    <property type="entry name" value="Small_GTP-bd"/>
</dbReference>
<evidence type="ECO:0000256" key="5">
    <source>
        <dbReference type="ARBA" id="ARBA00022842"/>
    </source>
</evidence>
<feature type="region of interest" description="Disordered" evidence="7">
    <location>
        <begin position="148"/>
        <end position="205"/>
    </location>
</feature>
<proteinExistence type="inferred from homology"/>
<dbReference type="SUPFAM" id="SSF52540">
    <property type="entry name" value="P-loop containing nucleoside triphosphate hydrolases"/>
    <property type="match status" value="1"/>
</dbReference>
<evidence type="ECO:0000256" key="6">
    <source>
        <dbReference type="ARBA" id="ARBA00023134"/>
    </source>
</evidence>
<protein>
    <recommendedName>
        <fullName evidence="8">EngB-type G domain-containing protein</fullName>
    </recommendedName>
</protein>
<dbReference type="AlphaFoldDB" id="A0A9D4WVD0"/>
<dbReference type="GO" id="GO:0046872">
    <property type="term" value="F:metal ion binding"/>
    <property type="evidence" value="ECO:0007669"/>
    <property type="project" value="UniProtKB-KW"/>
</dbReference>
<feature type="compositionally biased region" description="Basic and acidic residues" evidence="7">
    <location>
        <begin position="195"/>
        <end position="205"/>
    </location>
</feature>
<dbReference type="Proteomes" id="UP001058974">
    <property type="component" value="Chromosome 5"/>
</dbReference>
<reference evidence="9 10" key="1">
    <citation type="journal article" date="2022" name="Nat. Genet.">
        <title>Improved pea reference genome and pan-genome highlight genomic features and evolutionary characteristics.</title>
        <authorList>
            <person name="Yang T."/>
            <person name="Liu R."/>
            <person name="Luo Y."/>
            <person name="Hu S."/>
            <person name="Wang D."/>
            <person name="Wang C."/>
            <person name="Pandey M.K."/>
            <person name="Ge S."/>
            <person name="Xu Q."/>
            <person name="Li N."/>
            <person name="Li G."/>
            <person name="Huang Y."/>
            <person name="Saxena R.K."/>
            <person name="Ji Y."/>
            <person name="Li M."/>
            <person name="Yan X."/>
            <person name="He Y."/>
            <person name="Liu Y."/>
            <person name="Wang X."/>
            <person name="Xiang C."/>
            <person name="Varshney R.K."/>
            <person name="Ding H."/>
            <person name="Gao S."/>
            <person name="Zong X."/>
        </authorList>
    </citation>
    <scope>NUCLEOTIDE SEQUENCE [LARGE SCALE GENOMIC DNA]</scope>
    <source>
        <strain evidence="9 10">cv. Zhongwan 6</strain>
    </source>
</reference>
<feature type="compositionally biased region" description="Basic and acidic residues" evidence="7">
    <location>
        <begin position="289"/>
        <end position="302"/>
    </location>
</feature>
<comment type="cofactor">
    <cofactor evidence="1">
        <name>Mg(2+)</name>
        <dbReference type="ChEBI" id="CHEBI:18420"/>
    </cofactor>
</comment>
<feature type="compositionally biased region" description="Basic and acidic residues" evidence="7">
    <location>
        <begin position="337"/>
        <end position="354"/>
    </location>
</feature>
<feature type="region of interest" description="Disordered" evidence="7">
    <location>
        <begin position="380"/>
        <end position="401"/>
    </location>
</feature>
<dbReference type="Gene3D" id="3.40.50.300">
    <property type="entry name" value="P-loop containing nucleotide triphosphate hydrolases"/>
    <property type="match status" value="1"/>
</dbReference>
<feature type="compositionally biased region" description="Basic and acidic residues" evidence="7">
    <location>
        <begin position="380"/>
        <end position="397"/>
    </location>
</feature>
<dbReference type="InterPro" id="IPR030393">
    <property type="entry name" value="G_ENGB_dom"/>
</dbReference>
<feature type="domain" description="EngB-type G" evidence="8">
    <location>
        <begin position="481"/>
        <end position="656"/>
    </location>
</feature>
<organism evidence="9 10">
    <name type="scientific">Pisum sativum</name>
    <name type="common">Garden pea</name>
    <name type="synonym">Lathyrus oleraceus</name>
    <dbReference type="NCBI Taxonomy" id="3888"/>
    <lineage>
        <taxon>Eukaryota</taxon>
        <taxon>Viridiplantae</taxon>
        <taxon>Streptophyta</taxon>
        <taxon>Embryophyta</taxon>
        <taxon>Tracheophyta</taxon>
        <taxon>Spermatophyta</taxon>
        <taxon>Magnoliopsida</taxon>
        <taxon>eudicotyledons</taxon>
        <taxon>Gunneridae</taxon>
        <taxon>Pentapetalae</taxon>
        <taxon>rosids</taxon>
        <taxon>fabids</taxon>
        <taxon>Fabales</taxon>
        <taxon>Fabaceae</taxon>
        <taxon>Papilionoideae</taxon>
        <taxon>50 kb inversion clade</taxon>
        <taxon>NPAAA clade</taxon>
        <taxon>Hologalegina</taxon>
        <taxon>IRL clade</taxon>
        <taxon>Fabeae</taxon>
        <taxon>Lathyrus</taxon>
    </lineage>
</organism>
<dbReference type="GO" id="GO:0005525">
    <property type="term" value="F:GTP binding"/>
    <property type="evidence" value="ECO:0007669"/>
    <property type="project" value="UniProtKB-KW"/>
</dbReference>
<comment type="caution">
    <text evidence="9">The sequence shown here is derived from an EMBL/GenBank/DDBJ whole genome shotgun (WGS) entry which is preliminary data.</text>
</comment>
<dbReference type="EMBL" id="JAMSHJ010000005">
    <property type="protein sequence ID" value="KAI5408423.1"/>
    <property type="molecule type" value="Genomic_DNA"/>
</dbReference>
<dbReference type="Gramene" id="PSAT_LOCUS21782_t1">
    <property type="protein sequence ID" value="CAL5202644.1"/>
    <property type="gene ID" value="PSAT_LOCUS21782"/>
</dbReference>
<evidence type="ECO:0000256" key="3">
    <source>
        <dbReference type="ARBA" id="ARBA00022723"/>
    </source>
</evidence>
<comment type="similarity">
    <text evidence="2">Belongs to the TRAFAC class TrmE-Era-EngA-EngB-Septin-like GTPase superfamily. EngB GTPase family.</text>
</comment>
<keyword evidence="4" id="KW-0547">Nucleotide-binding</keyword>
<dbReference type="Pfam" id="PF01926">
    <property type="entry name" value="MMR_HSR1"/>
    <property type="match status" value="1"/>
</dbReference>
<feature type="compositionally biased region" description="Basic and acidic residues" evidence="7">
    <location>
        <begin position="149"/>
        <end position="186"/>
    </location>
</feature>
<keyword evidence="5" id="KW-0460">Magnesium</keyword>
<dbReference type="PROSITE" id="PS51706">
    <property type="entry name" value="G_ENGB"/>
    <property type="match status" value="1"/>
</dbReference>
<dbReference type="PANTHER" id="PTHR47560:SF1">
    <property type="entry name" value="EXPRESSED PROTEIN"/>
    <property type="match status" value="1"/>
</dbReference>
<dbReference type="PANTHER" id="PTHR47560">
    <property type="entry name" value="EXPRESSED PROTEIN"/>
    <property type="match status" value="1"/>
</dbReference>
<dbReference type="NCBIfam" id="TIGR00231">
    <property type="entry name" value="small_GTP"/>
    <property type="match status" value="1"/>
</dbReference>
<dbReference type="OrthoDB" id="391988at2759"/>
<evidence type="ECO:0000256" key="7">
    <source>
        <dbReference type="SAM" id="MobiDB-lite"/>
    </source>
</evidence>
<evidence type="ECO:0000256" key="1">
    <source>
        <dbReference type="ARBA" id="ARBA00001946"/>
    </source>
</evidence>
<accession>A0A9D4WVD0</accession>
<gene>
    <name evidence="9" type="ORF">KIW84_054305</name>
</gene>
<dbReference type="InterPro" id="IPR006073">
    <property type="entry name" value="GTP-bd"/>
</dbReference>
<evidence type="ECO:0000313" key="10">
    <source>
        <dbReference type="Proteomes" id="UP001058974"/>
    </source>
</evidence>
<evidence type="ECO:0000256" key="4">
    <source>
        <dbReference type="ARBA" id="ARBA00022741"/>
    </source>
</evidence>
<dbReference type="HAMAP" id="MF_00321">
    <property type="entry name" value="GTPase_EngB"/>
    <property type="match status" value="1"/>
</dbReference>
<keyword evidence="10" id="KW-1185">Reference proteome</keyword>
<name>A0A9D4WVD0_PEA</name>
<keyword evidence="3" id="KW-0479">Metal-binding</keyword>
<evidence type="ECO:0000313" key="9">
    <source>
        <dbReference type="EMBL" id="KAI5408423.1"/>
    </source>
</evidence>